<proteinExistence type="predicted"/>
<organism evidence="2 3">
    <name type="scientific">Leptospira stimsonii</name>
    <dbReference type="NCBI Taxonomy" id="2202203"/>
    <lineage>
        <taxon>Bacteria</taxon>
        <taxon>Pseudomonadati</taxon>
        <taxon>Spirochaetota</taxon>
        <taxon>Spirochaetia</taxon>
        <taxon>Leptospirales</taxon>
        <taxon>Leptospiraceae</taxon>
        <taxon>Leptospira</taxon>
    </lineage>
</organism>
<dbReference type="AlphaFoldDB" id="A0A8B3CRW0"/>
<protein>
    <submittedName>
        <fullName evidence="2">Uncharacterized protein</fullName>
    </submittedName>
</protein>
<evidence type="ECO:0000313" key="2">
    <source>
        <dbReference type="EMBL" id="RHX85328.1"/>
    </source>
</evidence>
<dbReference type="EMBL" id="QHCS01000003">
    <property type="protein sequence ID" value="RHX85328.1"/>
    <property type="molecule type" value="Genomic_DNA"/>
</dbReference>
<name>A0A8B3CRW0_9LEPT</name>
<gene>
    <name evidence="2" type="ORF">DLM78_14555</name>
</gene>
<accession>A0A8B3CRW0</accession>
<feature type="compositionally biased region" description="Basic and acidic residues" evidence="1">
    <location>
        <begin position="116"/>
        <end position="128"/>
    </location>
</feature>
<evidence type="ECO:0000256" key="1">
    <source>
        <dbReference type="SAM" id="MobiDB-lite"/>
    </source>
</evidence>
<evidence type="ECO:0000313" key="3">
    <source>
        <dbReference type="Proteomes" id="UP000266669"/>
    </source>
</evidence>
<sequence length="128" mass="15206">MEEAGSREIFGKLSLAQKFFLIKEKFTEMRCRNSDNFSLKNRRTNWQLSFLEVRTRSFLDPGRGLWEILERLDSAQKFFFCKKNLGFLFFSSEEVLQMPFSRRTLSISSKPSFRKGTPEKQIEKRKTS</sequence>
<reference evidence="3" key="1">
    <citation type="submission" date="2018-05" db="EMBL/GenBank/DDBJ databases">
        <title>Leptospira yasudae sp. nov. and Leptospira stimsonii sp. nov., two pathogenic species of the genus Leptospira isolated from environmental sources.</title>
        <authorList>
            <person name="Casanovas-Massana A."/>
            <person name="Hamond C."/>
            <person name="Santos L.A."/>
            <person name="Hacker K.P."/>
            <person name="Balassiano I."/>
            <person name="Medeiros M.A."/>
            <person name="Reis M.G."/>
            <person name="Ko A.I."/>
            <person name="Wunder E.A."/>
        </authorList>
    </citation>
    <scope>NUCLEOTIDE SEQUENCE [LARGE SCALE GENOMIC DNA]</scope>
    <source>
        <strain evidence="3">AMB6-RJ</strain>
    </source>
</reference>
<comment type="caution">
    <text evidence="2">The sequence shown here is derived from an EMBL/GenBank/DDBJ whole genome shotgun (WGS) entry which is preliminary data.</text>
</comment>
<feature type="region of interest" description="Disordered" evidence="1">
    <location>
        <begin position="108"/>
        <end position="128"/>
    </location>
</feature>
<dbReference type="Proteomes" id="UP000266669">
    <property type="component" value="Unassembled WGS sequence"/>
</dbReference>